<feature type="region of interest" description="Disordered" evidence="1">
    <location>
        <begin position="1115"/>
        <end position="1164"/>
    </location>
</feature>
<evidence type="ECO:0000256" key="1">
    <source>
        <dbReference type="SAM" id="MobiDB-lite"/>
    </source>
</evidence>
<feature type="compositionally biased region" description="Low complexity" evidence="1">
    <location>
        <begin position="267"/>
        <end position="276"/>
    </location>
</feature>
<feature type="compositionally biased region" description="Polar residues" evidence="1">
    <location>
        <begin position="1115"/>
        <end position="1125"/>
    </location>
</feature>
<gene>
    <name evidence="3" type="ORF">FPOA_10166</name>
</gene>
<feature type="compositionally biased region" description="Basic and acidic residues" evidence="1">
    <location>
        <begin position="555"/>
        <end position="565"/>
    </location>
</feature>
<feature type="domain" description="Telomeric single stranded DNA binding POT1/Cdc13" evidence="2">
    <location>
        <begin position="1350"/>
        <end position="1488"/>
    </location>
</feature>
<dbReference type="Pfam" id="PF02765">
    <property type="entry name" value="POT1"/>
    <property type="match status" value="1"/>
</dbReference>
<feature type="compositionally biased region" description="Basic and acidic residues" evidence="1">
    <location>
        <begin position="502"/>
        <end position="512"/>
    </location>
</feature>
<feature type="compositionally biased region" description="Acidic residues" evidence="1">
    <location>
        <begin position="256"/>
        <end position="266"/>
    </location>
</feature>
<comment type="caution">
    <text evidence="3">The sequence shown here is derived from an EMBL/GenBank/DDBJ whole genome shotgun (WGS) entry which is preliminary data.</text>
</comment>
<feature type="compositionally biased region" description="Basic and acidic residues" evidence="1">
    <location>
        <begin position="805"/>
        <end position="822"/>
    </location>
</feature>
<name>A0A1B8AD83_FUSPO</name>
<feature type="compositionally biased region" description="Polar residues" evidence="1">
    <location>
        <begin position="443"/>
        <end position="452"/>
    </location>
</feature>
<organism evidence="3 4">
    <name type="scientific">Fusarium poae</name>
    <dbReference type="NCBI Taxonomy" id="36050"/>
    <lineage>
        <taxon>Eukaryota</taxon>
        <taxon>Fungi</taxon>
        <taxon>Dikarya</taxon>
        <taxon>Ascomycota</taxon>
        <taxon>Pezizomycotina</taxon>
        <taxon>Sordariomycetes</taxon>
        <taxon>Hypocreomycetidae</taxon>
        <taxon>Hypocreales</taxon>
        <taxon>Nectriaceae</taxon>
        <taxon>Fusarium</taxon>
    </lineage>
</organism>
<keyword evidence="4" id="KW-1185">Reference proteome</keyword>
<feature type="compositionally biased region" description="Polar residues" evidence="1">
    <location>
        <begin position="1240"/>
        <end position="1249"/>
    </location>
</feature>
<dbReference type="CDD" id="cd04497">
    <property type="entry name" value="hPOT1_OB1_like"/>
    <property type="match status" value="1"/>
</dbReference>
<evidence type="ECO:0000313" key="4">
    <source>
        <dbReference type="Proteomes" id="UP000091967"/>
    </source>
</evidence>
<feature type="region of interest" description="Disordered" evidence="1">
    <location>
        <begin position="228"/>
        <end position="295"/>
    </location>
</feature>
<feature type="compositionally biased region" description="Acidic residues" evidence="1">
    <location>
        <begin position="566"/>
        <end position="584"/>
    </location>
</feature>
<reference evidence="3 4" key="1">
    <citation type="submission" date="2016-06" db="EMBL/GenBank/DDBJ databases">
        <title>Living apart together: crosstalk between the core and supernumerary genomes in a fungal plant pathogen.</title>
        <authorList>
            <person name="Vanheule A."/>
            <person name="Audenaert K."/>
            <person name="Warris S."/>
            <person name="Van De Geest H."/>
            <person name="Schijlen E."/>
            <person name="Hofte M."/>
            <person name="De Saeger S."/>
            <person name="Haesaert G."/>
            <person name="Waalwijk C."/>
            <person name="Van Der Lee T."/>
        </authorList>
    </citation>
    <scope>NUCLEOTIDE SEQUENCE [LARGE SCALE GENOMIC DNA]</scope>
    <source>
        <strain evidence="3 4">2516</strain>
    </source>
</reference>
<dbReference type="InterPro" id="IPR012340">
    <property type="entry name" value="NA-bd_OB-fold"/>
</dbReference>
<dbReference type="OMA" id="VWPYSSS"/>
<feature type="region of interest" description="Disordered" evidence="1">
    <location>
        <begin position="1178"/>
        <end position="1252"/>
    </location>
</feature>
<dbReference type="GO" id="GO:0000781">
    <property type="term" value="C:chromosome, telomeric region"/>
    <property type="evidence" value="ECO:0007669"/>
    <property type="project" value="InterPro"/>
</dbReference>
<dbReference type="SMART" id="SM00976">
    <property type="entry name" value="Telo_bind"/>
    <property type="match status" value="1"/>
</dbReference>
<dbReference type="Gene3D" id="2.40.50.140">
    <property type="entry name" value="Nucleic acid-binding proteins"/>
    <property type="match status" value="1"/>
</dbReference>
<accession>A0A1B8AD83</accession>
<dbReference type="STRING" id="36050.A0A1B8AD83"/>
<evidence type="ECO:0000259" key="2">
    <source>
        <dbReference type="SMART" id="SM00976"/>
    </source>
</evidence>
<dbReference type="SUPFAM" id="SSF50249">
    <property type="entry name" value="Nucleic acid-binding proteins"/>
    <property type="match status" value="1"/>
</dbReference>
<evidence type="ECO:0000313" key="3">
    <source>
        <dbReference type="EMBL" id="OBS18439.1"/>
    </source>
</evidence>
<dbReference type="InterPro" id="IPR011564">
    <property type="entry name" value="Telomer_end-bd_POT1/Cdc13"/>
</dbReference>
<dbReference type="EMBL" id="LYXU01000004">
    <property type="protein sequence ID" value="OBS18439.1"/>
    <property type="molecule type" value="Genomic_DNA"/>
</dbReference>
<feature type="compositionally biased region" description="Acidic residues" evidence="1">
    <location>
        <begin position="612"/>
        <end position="621"/>
    </location>
</feature>
<feature type="region of interest" description="Disordered" evidence="1">
    <location>
        <begin position="441"/>
        <end position="860"/>
    </location>
</feature>
<feature type="compositionally biased region" description="Polar residues" evidence="1">
    <location>
        <begin position="835"/>
        <end position="845"/>
    </location>
</feature>
<feature type="compositionally biased region" description="Basic and acidic residues" evidence="1">
    <location>
        <begin position="1278"/>
        <end position="1293"/>
    </location>
</feature>
<sequence>MNDSQPPTSLLDKGESIPISGLSPDAPNQENRVVHGTITIVWPFSIITKSIAFLLAEHDVRLRRENGQVRVRFHGAAAKAISDASLGAGDEIRVSLKGAQWENNETQTQVAGSTLAWQLEFTNRLVIGIRQLNMEQETLLNIDAPAAEPETATDGQAERTDPIDTIPEKPATPDPPCPEPILPAKRSATSNLDPFEYTSPAFLKRARVSYGSLFEGGLDIFDEDISQKTRSKKRSRFSMPGNTWRYTSQSPSPEPDVPEEEEEEEPQVNGNPQPNGDIDDTHLDTPSRPAMVDQGSQTADVDFTPMASVQVLAESRPTFGFTQMTPTPFARTKPFGADNPVIDEALNFGGDSTTSHSMPPVSQQNPLSQQPNTMDTNMAFSFTPQTVLFPQAPAFFSGQDDVPDSPSRVTGVEDYPAALLDTDPTSSNPVDALMGFAAHGSQPVATHQNPFSTEPALDPAFVTAAPSQNPWADEELPGSHSANASSDAENPVEILSSSPSRQESRASTEDRQVSPSRENTEMNVTADASPEPTLEDPASEAEFYRDGGDEPGDDYDLRKYSRTHDDDDDVETSEEERDESDDDPGAQIMNPEEDDMDVDQDVANQVRYSGDVSEEYEEEMYEERFEGDGQSYEGSGDDAEGEYYSYEEDYTDDEEEDEEEEAQTRPPAAPITREPVFIDLLSDSEDEDEPAPKSVAEPEPKEELEEEVKHESKSESKDEAGVSPKNAEDTTLLPVPEEKEEAENLQAHEEMAEQTQSVPGPAEPSTLTTDEANEDTETKHVTEEETTQVEKSSVPMLPARNNSSPDRDEDHEAPIMSEEIKARGGPSQIEKSAENQEPSTASNNMEMDAPALTEVSNKPEDVAITVTETTRINSLDETTPTVVEETADAMDVDAALDASLKDTIEQIETEKVEVIENNVTVNEEVQTTITNAQEETSASVQVKAVQETSLIQLQETLEDNAESSIINSTEGLSGEGDAEAGKTQEFHDAMMQDAPSENATGKPAINTIVVEDAEEHSTKDGQLSPPATHFSQVQNLQDTINVAAHDHGQHLLTPSETQVRQVDMSDILQTTAYNDETDEEDANPDDQIMAEILQHSPTKQDTHLPIESVAFPPAASQTKPFTQTEQADETHEGPASQSEPEHVAAVAKSLRPQRSKLNRASGYIDQEDPSMALIAATPAKESANSGSKHSSPAPVGPSSKTRSKTRSKTHDDPSIQLAGALEQSETKNKRKRKAADDESITSLDNSPSGTRRVLRSMTDHDDLSILLAKGSSPPARQTRPDLKRETPVRETRSVSRSLRLQEESPDASFASLISPSIAGSFATVPEDGEEDVKSLKLRLAKNLRTDFPDFLPLKSLRGNIDKMTDVLAVVTQTPPQPHRPKQGRPRGFMLTLTLTDPSTAPTQVRVANIFRPHLTSLPEVESGDIILLRRVKVVSMTGRNFGVRSEDLSPWAVFKPNGEQALSQVKGPPVEITPEEIEHAKGLRQWWSLQDDNAMNKIRKVTESKENAK</sequence>
<dbReference type="GO" id="GO:0000723">
    <property type="term" value="P:telomere maintenance"/>
    <property type="evidence" value="ECO:0007669"/>
    <property type="project" value="InterPro"/>
</dbReference>
<feature type="region of interest" description="Disordered" evidence="1">
    <location>
        <begin position="1265"/>
        <end position="1303"/>
    </location>
</feature>
<feature type="compositionally biased region" description="Acidic residues" evidence="1">
    <location>
        <begin position="635"/>
        <end position="661"/>
    </location>
</feature>
<feature type="compositionally biased region" description="Polar residues" evidence="1">
    <location>
        <begin position="513"/>
        <end position="523"/>
    </location>
</feature>
<feature type="compositionally biased region" description="Basic and acidic residues" evidence="1">
    <location>
        <begin position="696"/>
        <end position="720"/>
    </location>
</feature>
<proteinExistence type="predicted"/>
<feature type="region of interest" description="Disordered" evidence="1">
    <location>
        <begin position="1"/>
        <end position="28"/>
    </location>
</feature>
<feature type="compositionally biased region" description="Pro residues" evidence="1">
    <location>
        <begin position="170"/>
        <end position="179"/>
    </location>
</feature>
<protein>
    <recommendedName>
        <fullName evidence="2">Telomeric single stranded DNA binding POT1/Cdc13 domain-containing protein</fullName>
    </recommendedName>
</protein>
<feature type="region of interest" description="Disordered" evidence="1">
    <location>
        <begin position="144"/>
        <end position="179"/>
    </location>
</feature>
<feature type="compositionally biased region" description="Acidic residues" evidence="1">
    <location>
        <begin position="591"/>
        <end position="600"/>
    </location>
</feature>
<dbReference type="Proteomes" id="UP000091967">
    <property type="component" value="Unassembled WGS sequence"/>
</dbReference>
<dbReference type="GO" id="GO:0003677">
    <property type="term" value="F:DNA binding"/>
    <property type="evidence" value="ECO:0007669"/>
    <property type="project" value="InterPro"/>
</dbReference>